<name>A0A255YN31_9SPHN</name>
<dbReference type="PROSITE" id="PS51257">
    <property type="entry name" value="PROKAR_LIPOPROTEIN"/>
    <property type="match status" value="1"/>
</dbReference>
<feature type="compositionally biased region" description="Basic residues" evidence="1">
    <location>
        <begin position="70"/>
        <end position="84"/>
    </location>
</feature>
<evidence type="ECO:0000256" key="1">
    <source>
        <dbReference type="SAM" id="MobiDB-lite"/>
    </source>
</evidence>
<protein>
    <submittedName>
        <fullName evidence="2">Uncharacterized protein</fullName>
    </submittedName>
</protein>
<evidence type="ECO:0000313" key="3">
    <source>
        <dbReference type="Proteomes" id="UP000216991"/>
    </source>
</evidence>
<proteinExistence type="predicted"/>
<dbReference type="Proteomes" id="UP000216991">
    <property type="component" value="Unassembled WGS sequence"/>
</dbReference>
<feature type="region of interest" description="Disordered" evidence="1">
    <location>
        <begin position="42"/>
        <end position="102"/>
    </location>
</feature>
<feature type="compositionally biased region" description="Polar residues" evidence="1">
    <location>
        <begin position="93"/>
        <end position="102"/>
    </location>
</feature>
<gene>
    <name evidence="2" type="ORF">CHU93_06580</name>
</gene>
<dbReference type="EMBL" id="NOXT01000100">
    <property type="protein sequence ID" value="OYQ30666.1"/>
    <property type="molecule type" value="Genomic_DNA"/>
</dbReference>
<evidence type="ECO:0000313" key="2">
    <source>
        <dbReference type="EMBL" id="OYQ30666.1"/>
    </source>
</evidence>
<comment type="caution">
    <text evidence="2">The sequence shown here is derived from an EMBL/GenBank/DDBJ whole genome shotgun (WGS) entry which is preliminary data.</text>
</comment>
<dbReference type="AlphaFoldDB" id="A0A255YN31"/>
<reference evidence="2 3" key="1">
    <citation type="submission" date="2017-07" db="EMBL/GenBank/DDBJ databases">
        <title>Sandarakinorhabdus cyanobacteriorum sp. nov., a novel bacterium isolated from cyanobacterial aggregates in a eutrophic lake.</title>
        <authorList>
            <person name="Cai H."/>
        </authorList>
    </citation>
    <scope>NUCLEOTIDE SEQUENCE [LARGE SCALE GENOMIC DNA]</scope>
    <source>
        <strain evidence="2 3">TH057</strain>
    </source>
</reference>
<sequence length="116" mass="12609">MRRAAVSGSAVAVPVVIRRLLPMLAPFVLAACQEVRKPAIEVEDTPAENQGLGRLPEANARFTDLPPLRHPTRGRPQARRQRRRPSAELAFGSAQNGPFSSTMARLSMAAKLTQAQ</sequence>
<organism evidence="2 3">
    <name type="scientific">Sandarakinorhabdus cyanobacteriorum</name>
    <dbReference type="NCBI Taxonomy" id="1981098"/>
    <lineage>
        <taxon>Bacteria</taxon>
        <taxon>Pseudomonadati</taxon>
        <taxon>Pseudomonadota</taxon>
        <taxon>Alphaproteobacteria</taxon>
        <taxon>Sphingomonadales</taxon>
        <taxon>Sphingosinicellaceae</taxon>
        <taxon>Sandarakinorhabdus</taxon>
    </lineage>
</organism>
<accession>A0A255YN31</accession>
<dbReference type="RefSeq" id="WP_094473315.1">
    <property type="nucleotide sequence ID" value="NZ_NOXT01000100.1"/>
</dbReference>
<keyword evidence="3" id="KW-1185">Reference proteome</keyword>